<protein>
    <submittedName>
        <fullName evidence="9">Uncharacterized protein LOC108735814 isoform X1</fullName>
    </submittedName>
</protein>
<accession>A0A1W4WHP9</accession>
<comment type="subcellular location">
    <subcellularLocation>
        <location evidence="1">Secreted</location>
    </subcellularLocation>
</comment>
<dbReference type="STRING" id="224129.A0A1W4WHP9"/>
<reference evidence="9" key="1">
    <citation type="submission" date="2025-08" db="UniProtKB">
        <authorList>
            <consortium name="RefSeq"/>
        </authorList>
    </citation>
    <scope>IDENTIFICATION</scope>
    <source>
        <tissue evidence="9">Entire body</tissue>
    </source>
</reference>
<dbReference type="PANTHER" id="PTHR15283">
    <property type="entry name" value="GREMLIN 1"/>
    <property type="match status" value="1"/>
</dbReference>
<proteinExistence type="predicted"/>
<dbReference type="RefSeq" id="XP_018323476.1">
    <property type="nucleotide sequence ID" value="XM_018467974.1"/>
</dbReference>
<feature type="domain" description="DAN" evidence="7">
    <location>
        <begin position="52"/>
        <end position="144"/>
    </location>
</feature>
<dbReference type="Proteomes" id="UP000192223">
    <property type="component" value="Unplaced"/>
</dbReference>
<keyword evidence="2" id="KW-0964">Secreted</keyword>
<keyword evidence="8" id="KW-1185">Reference proteome</keyword>
<evidence type="ECO:0000256" key="5">
    <source>
        <dbReference type="SAM" id="MobiDB-lite"/>
    </source>
</evidence>
<evidence type="ECO:0000259" key="7">
    <source>
        <dbReference type="Pfam" id="PF03045"/>
    </source>
</evidence>
<feature type="chain" id="PRO_5010748328" evidence="6">
    <location>
        <begin position="38"/>
        <end position="463"/>
    </location>
</feature>
<dbReference type="KEGG" id="apln:108735814"/>
<dbReference type="GO" id="GO:0038098">
    <property type="term" value="P:sequestering of BMP from receptor via BMP binding"/>
    <property type="evidence" value="ECO:0007669"/>
    <property type="project" value="TreeGrafter"/>
</dbReference>
<dbReference type="AlphaFoldDB" id="A0A1W4WHP9"/>
<dbReference type="InterPro" id="IPR029034">
    <property type="entry name" value="Cystine-knot_cytokine"/>
</dbReference>
<dbReference type="InterPro" id="IPR004133">
    <property type="entry name" value="DAN_dom"/>
</dbReference>
<evidence type="ECO:0000256" key="1">
    <source>
        <dbReference type="ARBA" id="ARBA00004613"/>
    </source>
</evidence>
<evidence type="ECO:0000256" key="2">
    <source>
        <dbReference type="ARBA" id="ARBA00022525"/>
    </source>
</evidence>
<keyword evidence="4" id="KW-1015">Disulfide bond</keyword>
<dbReference type="Gene3D" id="2.10.90.10">
    <property type="entry name" value="Cystine-knot cytokines"/>
    <property type="match status" value="1"/>
</dbReference>
<dbReference type="GO" id="GO:0036122">
    <property type="term" value="F:BMP binding"/>
    <property type="evidence" value="ECO:0007669"/>
    <property type="project" value="TreeGrafter"/>
</dbReference>
<feature type="signal peptide" evidence="6">
    <location>
        <begin position="1"/>
        <end position="37"/>
    </location>
</feature>
<evidence type="ECO:0000256" key="4">
    <source>
        <dbReference type="ARBA" id="ARBA00023157"/>
    </source>
</evidence>
<evidence type="ECO:0000313" key="9">
    <source>
        <dbReference type="RefSeq" id="XP_018323476.1"/>
    </source>
</evidence>
<gene>
    <name evidence="9" type="primary">LOC108735814</name>
</gene>
<dbReference type="GeneID" id="108735814"/>
<feature type="region of interest" description="Disordered" evidence="5">
    <location>
        <begin position="440"/>
        <end position="463"/>
    </location>
</feature>
<dbReference type="GO" id="GO:0005615">
    <property type="term" value="C:extracellular space"/>
    <property type="evidence" value="ECO:0007669"/>
    <property type="project" value="TreeGrafter"/>
</dbReference>
<evidence type="ECO:0000256" key="3">
    <source>
        <dbReference type="ARBA" id="ARBA00022729"/>
    </source>
</evidence>
<organism evidence="8 9">
    <name type="scientific">Agrilus planipennis</name>
    <name type="common">Emerald ash borer</name>
    <name type="synonym">Agrilus marcopoli</name>
    <dbReference type="NCBI Taxonomy" id="224129"/>
    <lineage>
        <taxon>Eukaryota</taxon>
        <taxon>Metazoa</taxon>
        <taxon>Ecdysozoa</taxon>
        <taxon>Arthropoda</taxon>
        <taxon>Hexapoda</taxon>
        <taxon>Insecta</taxon>
        <taxon>Pterygota</taxon>
        <taxon>Neoptera</taxon>
        <taxon>Endopterygota</taxon>
        <taxon>Coleoptera</taxon>
        <taxon>Polyphaga</taxon>
        <taxon>Elateriformia</taxon>
        <taxon>Buprestoidea</taxon>
        <taxon>Buprestidae</taxon>
        <taxon>Agrilinae</taxon>
        <taxon>Agrilus</taxon>
    </lineage>
</organism>
<name>A0A1W4WHP9_AGRPL</name>
<keyword evidence="3 6" id="KW-0732">Signal</keyword>
<evidence type="ECO:0000313" key="8">
    <source>
        <dbReference type="Proteomes" id="UP000192223"/>
    </source>
</evidence>
<dbReference type="GO" id="GO:0048018">
    <property type="term" value="F:receptor ligand activity"/>
    <property type="evidence" value="ECO:0007669"/>
    <property type="project" value="TreeGrafter"/>
</dbReference>
<feature type="region of interest" description="Disordered" evidence="5">
    <location>
        <begin position="389"/>
        <end position="409"/>
    </location>
</feature>
<dbReference type="GO" id="GO:0009887">
    <property type="term" value="P:animal organ morphogenesis"/>
    <property type="evidence" value="ECO:0007669"/>
    <property type="project" value="TreeGrafter"/>
</dbReference>
<dbReference type="OrthoDB" id="8196271at2759"/>
<sequence>MMVIPMVHSVGSTKMDLSSKIYVLLLSLLVSLKQCHSEREHKVHNIVLYPDRHSWCQTTAIKQIVASPGYEPVTIDNNVCVGACYSYSIPRTQPAEPGELIGPYCDSCKPADSRCYHVTLHDDKNSSKTIQKRVQIITNCSCSSCDRTEAKDCEISDENTSELPSDLFALLHPNTSTEDQSKYPLPELPELLHMSPSEDENHSAIDISDITPEKRFEINAKIMTILKAIQSGDDDSQKLEYDKDQLKELLQIVEGTQHRLDDKNLVEFMNFVKVHNEEDLQLDFSKLNEVVEIFKKSENLAAKHRNFGLGLKIPNVNQDSQKNNEDIERDFETFNRKMGGNLNKNFGIEGSHYGMNPHYKGSHVGMGLHPRVGGISTNLLEDPKDAKKLDDAKKHHHHHAGEEQHLGVDRGHLVIGPHGSLAFSPDANIEEKLNLETHLVKPNHEGTEIEYENHPKRRKRRVK</sequence>
<feature type="compositionally biased region" description="Basic and acidic residues" evidence="5">
    <location>
        <begin position="440"/>
        <end position="454"/>
    </location>
</feature>
<dbReference type="PANTHER" id="PTHR15283:SF5">
    <property type="entry name" value="NEUROBLASTOMA SUPPRESSOR OF TUMORIGENICITY 1"/>
    <property type="match status" value="1"/>
</dbReference>
<evidence type="ECO:0000256" key="6">
    <source>
        <dbReference type="SAM" id="SignalP"/>
    </source>
</evidence>
<dbReference type="Pfam" id="PF03045">
    <property type="entry name" value="DAN"/>
    <property type="match status" value="1"/>
</dbReference>
<feature type="compositionally biased region" description="Basic and acidic residues" evidence="5">
    <location>
        <begin position="400"/>
        <end position="409"/>
    </location>
</feature>
<dbReference type="InParanoid" id="A0A1W4WHP9"/>